<keyword evidence="2" id="KW-0472">Membrane</keyword>
<keyword evidence="2" id="KW-0812">Transmembrane</keyword>
<feature type="transmembrane region" description="Helical" evidence="2">
    <location>
        <begin position="254"/>
        <end position="271"/>
    </location>
</feature>
<evidence type="ECO:0000313" key="4">
    <source>
        <dbReference type="Proteomes" id="UP000007993"/>
    </source>
</evidence>
<feature type="compositionally biased region" description="Acidic residues" evidence="1">
    <location>
        <begin position="499"/>
        <end position="522"/>
    </location>
</feature>
<dbReference type="EMBL" id="AMCW01000055">
    <property type="protein sequence ID" value="EKK02615.1"/>
    <property type="molecule type" value="Genomic_DNA"/>
</dbReference>
<feature type="transmembrane region" description="Helical" evidence="2">
    <location>
        <begin position="187"/>
        <end position="209"/>
    </location>
</feature>
<dbReference type="AlphaFoldDB" id="K5CFC2"/>
<feature type="transmembrane region" description="Helical" evidence="2">
    <location>
        <begin position="151"/>
        <end position="171"/>
    </location>
</feature>
<keyword evidence="2" id="KW-1133">Transmembrane helix</keyword>
<feature type="compositionally biased region" description="Basic and acidic residues" evidence="1">
    <location>
        <begin position="461"/>
        <end position="481"/>
    </location>
</feature>
<evidence type="ECO:0000256" key="1">
    <source>
        <dbReference type="SAM" id="MobiDB-lite"/>
    </source>
</evidence>
<feature type="compositionally biased region" description="Basic and acidic residues" evidence="1">
    <location>
        <begin position="403"/>
        <end position="414"/>
    </location>
</feature>
<protein>
    <submittedName>
        <fullName evidence="3">Uncharacterized protein</fullName>
    </submittedName>
</protein>
<feature type="transmembrane region" description="Helical" evidence="2">
    <location>
        <begin position="104"/>
        <end position="131"/>
    </location>
</feature>
<feature type="compositionally biased region" description="Basic residues" evidence="1">
    <location>
        <begin position="482"/>
        <end position="494"/>
    </location>
</feature>
<evidence type="ECO:0000313" key="3">
    <source>
        <dbReference type="EMBL" id="EKK02615.1"/>
    </source>
</evidence>
<proteinExistence type="predicted"/>
<gene>
    <name evidence="3" type="ORF">RBSH_02249</name>
</gene>
<comment type="caution">
    <text evidence="3">The sequence shown here is derived from an EMBL/GenBank/DDBJ whole genome shotgun (WGS) entry which is preliminary data.</text>
</comment>
<dbReference type="Proteomes" id="UP000007993">
    <property type="component" value="Unassembled WGS sequence"/>
</dbReference>
<feature type="compositionally biased region" description="Acidic residues" evidence="1">
    <location>
        <begin position="579"/>
        <end position="596"/>
    </location>
</feature>
<feature type="compositionally biased region" description="Basic residues" evidence="1">
    <location>
        <begin position="439"/>
        <end position="448"/>
    </location>
</feature>
<reference evidence="3 4" key="1">
    <citation type="journal article" date="2013" name="Mar. Genomics">
        <title>Expression of sulfatases in Rhodopirellula baltica and the diversity of sulfatases in the genus Rhodopirellula.</title>
        <authorList>
            <person name="Wegner C.E."/>
            <person name="Richter-Heitmann T."/>
            <person name="Klindworth A."/>
            <person name="Klockow C."/>
            <person name="Richter M."/>
            <person name="Achstetter T."/>
            <person name="Glockner F.O."/>
            <person name="Harder J."/>
        </authorList>
    </citation>
    <scope>NUCLEOTIDE SEQUENCE [LARGE SCALE GENOMIC DNA]</scope>
    <source>
        <strain evidence="3 4">SH28</strain>
    </source>
</reference>
<dbReference type="PATRIC" id="fig|993517.3.peg.2436"/>
<evidence type="ECO:0000256" key="2">
    <source>
        <dbReference type="SAM" id="Phobius"/>
    </source>
</evidence>
<feature type="compositionally biased region" description="Basic residues" evidence="1">
    <location>
        <begin position="604"/>
        <end position="619"/>
    </location>
</feature>
<feature type="compositionally biased region" description="Basic and acidic residues" evidence="1">
    <location>
        <begin position="342"/>
        <end position="384"/>
    </location>
</feature>
<feature type="transmembrane region" description="Helical" evidence="2">
    <location>
        <begin position="283"/>
        <end position="307"/>
    </location>
</feature>
<organism evidence="3 4">
    <name type="scientific">Rhodopirellula baltica SH28</name>
    <dbReference type="NCBI Taxonomy" id="993517"/>
    <lineage>
        <taxon>Bacteria</taxon>
        <taxon>Pseudomonadati</taxon>
        <taxon>Planctomycetota</taxon>
        <taxon>Planctomycetia</taxon>
        <taxon>Pirellulales</taxon>
        <taxon>Pirellulaceae</taxon>
        <taxon>Rhodopirellula</taxon>
    </lineage>
</organism>
<sequence>MLGGRFAPGHWSSPQGFGRRGDLACPARLRFVTPDTMNHTRRPTERRRRVMLTTAGGDTGNTTAKQKAVQQQWREARRPAVAYGSRVRRCLRGRWFSLVPVQRSAVFGLMATVMSVAFVLIGLHYASVAWPALAERPSVTAVTRIDAVGSLGRYCTSMLMLGIAGASWLVYQLRRYRNDDFQGHYRLWRLVTAMALLGSVATMVPLIDLLGGVTEWALGKRVALSGSDWVKLLLTVGGAVMLLRTTAEIWKHRVAASWMFAGWLAALLPVAENWNLLAIDTPLRWTAFTSAMLVASSCWFCATVMYLRTLYMDVRGIQRPATLAFRVRQASVDQWESMRGWTKREPKPPKQAPEPKIEKAPEPKRPEKQVEAKQEKPTGADEKPARKRRFWQRAEASPTNDESPSRRDRVSKQDDELDEASSEVSPNADQDDGEVSSKRASKWKFWGRKRNDVDLEDDSVDDKPEEVSAADREADDAEPKAKRSWFPKLKRKPKKNVDDDSDLEEEPAETTQADDSENEDGDATPKKRRFGLKFPSLGRKAKKDVTEENSETQEEVSATDFEEVADSRSNDYLSSNQDSYDDSQTDYSEMNEEDIDWSGMSKAERRRVRKQLKRGGRAA</sequence>
<feature type="region of interest" description="Disordered" evidence="1">
    <location>
        <begin position="336"/>
        <end position="619"/>
    </location>
</feature>
<name>K5CFC2_RHOBT</name>
<accession>K5CFC2</accession>